<dbReference type="EMBL" id="JBHSAP010000007">
    <property type="protein sequence ID" value="MFC4075924.1"/>
    <property type="molecule type" value="Genomic_DNA"/>
</dbReference>
<keyword evidence="6" id="KW-1185">Reference proteome</keyword>
<dbReference type="InterPro" id="IPR029058">
    <property type="entry name" value="AB_hydrolase_fold"/>
</dbReference>
<comment type="caution">
    <text evidence="5">The sequence shown here is derived from an EMBL/GenBank/DDBJ whole genome shotgun (WGS) entry which is preliminary data.</text>
</comment>
<dbReference type="PANTHER" id="PTHR42916:SF1">
    <property type="entry name" value="PROTEIN PHYLLO, CHLOROPLASTIC"/>
    <property type="match status" value="1"/>
</dbReference>
<name>A0ABV8JF62_9BACL</name>
<comment type="pathway">
    <text evidence="3">Quinol/quinone metabolism; 1,4-dihydroxy-2-naphthoate biosynthesis; 1,4-dihydroxy-2-naphthoate from chorismate: step 3/7.</text>
</comment>
<comment type="pathway">
    <text evidence="3">Quinol/quinone metabolism; menaquinone biosynthesis.</text>
</comment>
<dbReference type="EC" id="4.2.99.20" evidence="3"/>
<feature type="domain" description="AB hydrolase-1" evidence="4">
    <location>
        <begin position="19"/>
        <end position="254"/>
    </location>
</feature>
<comment type="similarity">
    <text evidence="3">Belongs to the AB hydrolase superfamily. MenH family.</text>
</comment>
<organism evidence="5 6">
    <name type="scientific">Salinithrix halophila</name>
    <dbReference type="NCBI Taxonomy" id="1485204"/>
    <lineage>
        <taxon>Bacteria</taxon>
        <taxon>Bacillati</taxon>
        <taxon>Bacillota</taxon>
        <taxon>Bacilli</taxon>
        <taxon>Bacillales</taxon>
        <taxon>Thermoactinomycetaceae</taxon>
        <taxon>Salinithrix</taxon>
    </lineage>
</organism>
<protein>
    <recommendedName>
        <fullName evidence="3">Putative 2-succinyl-6-hydroxy-2,4-cyclohexadiene-1-carboxylate synthase</fullName>
        <shortName evidence="3">SHCHC synthase</shortName>
        <ecNumber evidence="3">4.2.99.20</ecNumber>
    </recommendedName>
</protein>
<evidence type="ECO:0000259" key="4">
    <source>
        <dbReference type="Pfam" id="PF00561"/>
    </source>
</evidence>
<dbReference type="HAMAP" id="MF_01660">
    <property type="entry name" value="MenH"/>
    <property type="match status" value="1"/>
</dbReference>
<accession>A0ABV8JF62</accession>
<evidence type="ECO:0000313" key="5">
    <source>
        <dbReference type="EMBL" id="MFC4075924.1"/>
    </source>
</evidence>
<dbReference type="InterPro" id="IPR000073">
    <property type="entry name" value="AB_hydrolase_1"/>
</dbReference>
<evidence type="ECO:0000256" key="3">
    <source>
        <dbReference type="HAMAP-Rule" id="MF_01660"/>
    </source>
</evidence>
<dbReference type="GO" id="GO:0070205">
    <property type="term" value="F:2-succinyl-6-hydroxy-2,4-cyclohexadiene-1-carboxylate synthase activity"/>
    <property type="evidence" value="ECO:0007669"/>
    <property type="project" value="UniProtKB-EC"/>
</dbReference>
<gene>
    <name evidence="3 5" type="primary">menH</name>
    <name evidence="5" type="ORF">ACFOUO_03790</name>
</gene>
<reference evidence="6" key="1">
    <citation type="journal article" date="2019" name="Int. J. Syst. Evol. Microbiol.">
        <title>The Global Catalogue of Microorganisms (GCM) 10K type strain sequencing project: providing services to taxonomists for standard genome sequencing and annotation.</title>
        <authorList>
            <consortium name="The Broad Institute Genomics Platform"/>
            <consortium name="The Broad Institute Genome Sequencing Center for Infectious Disease"/>
            <person name="Wu L."/>
            <person name="Ma J."/>
        </authorList>
    </citation>
    <scope>NUCLEOTIDE SEQUENCE [LARGE SCALE GENOMIC DNA]</scope>
    <source>
        <strain evidence="6">IBRC-M 10813</strain>
    </source>
</reference>
<comment type="catalytic activity">
    <reaction evidence="3">
        <text>5-enolpyruvoyl-6-hydroxy-2-succinyl-cyclohex-3-ene-1-carboxylate = (1R,6R)-6-hydroxy-2-succinyl-cyclohexa-2,4-diene-1-carboxylate + pyruvate</text>
        <dbReference type="Rhea" id="RHEA:25597"/>
        <dbReference type="ChEBI" id="CHEBI:15361"/>
        <dbReference type="ChEBI" id="CHEBI:58689"/>
        <dbReference type="ChEBI" id="CHEBI:58818"/>
        <dbReference type="EC" id="4.2.99.20"/>
    </reaction>
</comment>
<dbReference type="Proteomes" id="UP001595843">
    <property type="component" value="Unassembled WGS sequence"/>
</dbReference>
<dbReference type="Pfam" id="PF00561">
    <property type="entry name" value="Abhydrolase_1"/>
    <property type="match status" value="1"/>
</dbReference>
<dbReference type="SUPFAM" id="SSF53474">
    <property type="entry name" value="alpha/beta-Hydrolases"/>
    <property type="match status" value="1"/>
</dbReference>
<comment type="function">
    <text evidence="3">Catalyzes a proton abstraction reaction that results in 2,5-elimination of pyruvate from 2-succinyl-5-enolpyruvyl-6-hydroxy-3-cyclohexene-1-carboxylate (SEPHCHC) and the formation of 2-succinyl-6-hydroxy-2,4-cyclohexadiene-1-carboxylate (SHCHC).</text>
</comment>
<dbReference type="PRINTS" id="PR00111">
    <property type="entry name" value="ABHYDROLASE"/>
</dbReference>
<keyword evidence="2 3" id="KW-0456">Lyase</keyword>
<dbReference type="PANTHER" id="PTHR42916">
    <property type="entry name" value="2-SUCCINYL-5-ENOLPYRUVYL-6-HYDROXY-3-CYCLOHEXENE-1-CARBOXYLATE SYNTHASE"/>
    <property type="match status" value="1"/>
</dbReference>
<dbReference type="RefSeq" id="WP_380702291.1">
    <property type="nucleotide sequence ID" value="NZ_JBHSAP010000007.1"/>
</dbReference>
<proteinExistence type="inferred from homology"/>
<dbReference type="InterPro" id="IPR022485">
    <property type="entry name" value="SHCHC_synthase_MenH"/>
</dbReference>
<evidence type="ECO:0000256" key="2">
    <source>
        <dbReference type="ARBA" id="ARBA00023239"/>
    </source>
</evidence>
<dbReference type="Gene3D" id="3.40.50.1820">
    <property type="entry name" value="alpha/beta hydrolase"/>
    <property type="match status" value="1"/>
</dbReference>
<comment type="subunit">
    <text evidence="3">Monomer.</text>
</comment>
<dbReference type="NCBIfam" id="TIGR03695">
    <property type="entry name" value="menH_SHCHC"/>
    <property type="match status" value="1"/>
</dbReference>
<sequence>MDWKVGGVKYRVEEQGSGPPLLLLHGFTGGAVNWEPFVPAWSLRFRVIRVDLIGHGETDSPGDPARYSMESVVADLVGILDSLGVKKTDLLGYSMGGRLALSLATTHPERVQRLMLESSSPGLKTREEREERIRRDEALADRIETDGIRAFVDAWEQIPLFASQRFLPEEVRRKLREQRLANHPRGLANSLRGMGTGAQPSWWASLDRLTLPVLLIKGEWDAKFCRIAEEMKDKLADARMETVKGAGHAVHVEQPRRFERIVLDFLTSKI</sequence>
<evidence type="ECO:0000256" key="1">
    <source>
        <dbReference type="ARBA" id="ARBA00022428"/>
    </source>
</evidence>
<keyword evidence="1 3" id="KW-0474">Menaquinone biosynthesis</keyword>
<evidence type="ECO:0000313" key="6">
    <source>
        <dbReference type="Proteomes" id="UP001595843"/>
    </source>
</evidence>